<feature type="transmembrane region" description="Helical" evidence="1">
    <location>
        <begin position="39"/>
        <end position="62"/>
    </location>
</feature>
<comment type="caution">
    <text evidence="2">The sequence shown here is derived from an EMBL/GenBank/DDBJ whole genome shotgun (WGS) entry which is preliminary data.</text>
</comment>
<keyword evidence="3" id="KW-1185">Reference proteome</keyword>
<name>A0A2T6ZPL1_TUBBO</name>
<reference evidence="2 3" key="1">
    <citation type="submission" date="2017-04" db="EMBL/GenBank/DDBJ databases">
        <title>Draft genome sequence of Tuber borchii Vittad., a whitish edible truffle.</title>
        <authorList>
            <consortium name="DOE Joint Genome Institute"/>
            <person name="Murat C."/>
            <person name="Kuo A."/>
            <person name="Barry K.W."/>
            <person name="Clum A."/>
            <person name="Dockter R.B."/>
            <person name="Fauchery L."/>
            <person name="Iotti M."/>
            <person name="Kohler A."/>
            <person name="Labutti K."/>
            <person name="Lindquist E.A."/>
            <person name="Lipzen A."/>
            <person name="Ohm R.A."/>
            <person name="Wang M."/>
            <person name="Grigoriev I.V."/>
            <person name="Zambonelli A."/>
            <person name="Martin F.M."/>
        </authorList>
    </citation>
    <scope>NUCLEOTIDE SEQUENCE [LARGE SCALE GENOMIC DNA]</scope>
    <source>
        <strain evidence="2 3">Tbo3840</strain>
    </source>
</reference>
<evidence type="ECO:0000313" key="3">
    <source>
        <dbReference type="Proteomes" id="UP000244722"/>
    </source>
</evidence>
<sequence length="65" mass="7843">MLVRWISPYANSTFFALNFWCLIMYRLYRIVQFTKMRQLDHLVTHLIGCFFSSFCPTLLLYAGRQ</sequence>
<dbReference type="AlphaFoldDB" id="A0A2T6ZPL1"/>
<keyword evidence="1" id="KW-1133">Transmembrane helix</keyword>
<keyword evidence="1" id="KW-0812">Transmembrane</keyword>
<keyword evidence="1" id="KW-0472">Membrane</keyword>
<accession>A0A2T6ZPL1</accession>
<evidence type="ECO:0000313" key="2">
    <source>
        <dbReference type="EMBL" id="PUU77407.1"/>
    </source>
</evidence>
<protein>
    <submittedName>
        <fullName evidence="2">Uncharacterized protein</fullName>
    </submittedName>
</protein>
<gene>
    <name evidence="2" type="ORF">B9Z19DRAFT_1086406</name>
</gene>
<evidence type="ECO:0000256" key="1">
    <source>
        <dbReference type="SAM" id="Phobius"/>
    </source>
</evidence>
<dbReference type="Proteomes" id="UP000244722">
    <property type="component" value="Unassembled WGS sequence"/>
</dbReference>
<proteinExistence type="predicted"/>
<dbReference type="EMBL" id="NESQ01000154">
    <property type="protein sequence ID" value="PUU77407.1"/>
    <property type="molecule type" value="Genomic_DNA"/>
</dbReference>
<organism evidence="2 3">
    <name type="scientific">Tuber borchii</name>
    <name type="common">White truffle</name>
    <dbReference type="NCBI Taxonomy" id="42251"/>
    <lineage>
        <taxon>Eukaryota</taxon>
        <taxon>Fungi</taxon>
        <taxon>Dikarya</taxon>
        <taxon>Ascomycota</taxon>
        <taxon>Pezizomycotina</taxon>
        <taxon>Pezizomycetes</taxon>
        <taxon>Pezizales</taxon>
        <taxon>Tuberaceae</taxon>
        <taxon>Tuber</taxon>
    </lineage>
</organism>
<feature type="transmembrane region" description="Helical" evidence="1">
    <location>
        <begin position="6"/>
        <end position="27"/>
    </location>
</feature>